<evidence type="ECO:0000256" key="3">
    <source>
        <dbReference type="ARBA" id="ARBA00011583"/>
    </source>
</evidence>
<dbReference type="GO" id="GO:0003785">
    <property type="term" value="F:actin monomer binding"/>
    <property type="evidence" value="ECO:0007669"/>
    <property type="project" value="TreeGrafter"/>
</dbReference>
<organism evidence="8 9">
    <name type="scientific">Meloidogyne graminicola</name>
    <dbReference type="NCBI Taxonomy" id="189291"/>
    <lineage>
        <taxon>Eukaryota</taxon>
        <taxon>Metazoa</taxon>
        <taxon>Ecdysozoa</taxon>
        <taxon>Nematoda</taxon>
        <taxon>Chromadorea</taxon>
        <taxon>Rhabditida</taxon>
        <taxon>Tylenchina</taxon>
        <taxon>Tylenchomorpha</taxon>
        <taxon>Tylenchoidea</taxon>
        <taxon>Meloidogynidae</taxon>
        <taxon>Meloidogyninae</taxon>
        <taxon>Meloidogyne</taxon>
    </lineage>
</organism>
<evidence type="ECO:0000313" key="9">
    <source>
        <dbReference type="Proteomes" id="UP000605970"/>
    </source>
</evidence>
<evidence type="ECO:0000256" key="2">
    <source>
        <dbReference type="ARBA" id="ARBA00010058"/>
    </source>
</evidence>
<dbReference type="SUPFAM" id="SSF55770">
    <property type="entry name" value="Profilin (actin-binding protein)"/>
    <property type="match status" value="1"/>
</dbReference>
<comment type="subcellular location">
    <subcellularLocation>
        <location evidence="1">Cytoplasm</location>
        <location evidence="1">Cytoskeleton</location>
    </subcellularLocation>
</comment>
<dbReference type="GO" id="GO:0005938">
    <property type="term" value="C:cell cortex"/>
    <property type="evidence" value="ECO:0007669"/>
    <property type="project" value="TreeGrafter"/>
</dbReference>
<name>A0A8T0A0F4_9BILA</name>
<reference evidence="8" key="1">
    <citation type="journal article" date="2020" name="Ecol. Evol.">
        <title>Genome structure and content of the rice root-knot nematode (Meloidogyne graminicola).</title>
        <authorList>
            <person name="Phan N.T."/>
            <person name="Danchin E.G.J."/>
            <person name="Klopp C."/>
            <person name="Perfus-Barbeoch L."/>
            <person name="Kozlowski D.K."/>
            <person name="Koutsovoulos G.D."/>
            <person name="Lopez-Roques C."/>
            <person name="Bouchez O."/>
            <person name="Zahm M."/>
            <person name="Besnard G."/>
            <person name="Bellafiore S."/>
        </authorList>
    </citation>
    <scope>NUCLEOTIDE SEQUENCE</scope>
    <source>
        <strain evidence="8">VN-18</strain>
    </source>
</reference>
<keyword evidence="6" id="KW-0206">Cytoskeleton</keyword>
<dbReference type="InterPro" id="IPR005455">
    <property type="entry name" value="PFN_euk"/>
</dbReference>
<dbReference type="AlphaFoldDB" id="A0A8T0A0F4"/>
<evidence type="ECO:0000313" key="8">
    <source>
        <dbReference type="EMBL" id="KAF7639501.1"/>
    </source>
</evidence>
<dbReference type="InterPro" id="IPR048278">
    <property type="entry name" value="PFN"/>
</dbReference>
<comment type="subunit">
    <text evidence="3">Occurs in many kinds of cells as a complex with monomeric actin in a 1:1 ratio.</text>
</comment>
<dbReference type="EMBL" id="JABEBT010000005">
    <property type="protein sequence ID" value="KAF7639501.1"/>
    <property type="molecule type" value="Genomic_DNA"/>
</dbReference>
<keyword evidence="5 7" id="KW-0009">Actin-binding</keyword>
<dbReference type="Pfam" id="PF00235">
    <property type="entry name" value="Profilin"/>
    <property type="match status" value="1"/>
</dbReference>
<evidence type="ECO:0000256" key="7">
    <source>
        <dbReference type="RuleBase" id="RU003909"/>
    </source>
</evidence>
<comment type="caution">
    <text evidence="8">The sequence shown here is derived from an EMBL/GenBank/DDBJ whole genome shotgun (WGS) entry which is preliminary data.</text>
</comment>
<dbReference type="FunFam" id="3.30.450.30:FF:000020">
    <property type="entry name" value="Profilin"/>
    <property type="match status" value="1"/>
</dbReference>
<dbReference type="Proteomes" id="UP000605970">
    <property type="component" value="Unassembled WGS sequence"/>
</dbReference>
<accession>A0A8T0A0F4</accession>
<keyword evidence="4" id="KW-0963">Cytoplasm</keyword>
<protein>
    <recommendedName>
        <fullName evidence="7">Profilin</fullName>
    </recommendedName>
</protein>
<keyword evidence="9" id="KW-1185">Reference proteome</keyword>
<dbReference type="SMART" id="SM00392">
    <property type="entry name" value="PROF"/>
    <property type="match status" value="1"/>
</dbReference>
<sequence>MSGWAAYIKTLTDSCSAICRAAIVGLNDGGSVWARTEGEKEFKATEAELKKFVSFFDDISSVPTSGADLEGIHYIVPRTEDNLIFGKKDKTGFFAAKTKSAVLIAIYEGEAAAGADVRGAIESLGDFLEKAGY</sequence>
<dbReference type="Gene3D" id="3.30.450.30">
    <property type="entry name" value="Dynein light chain 2a, cytoplasmic"/>
    <property type="match status" value="1"/>
</dbReference>
<evidence type="ECO:0000256" key="4">
    <source>
        <dbReference type="ARBA" id="ARBA00022490"/>
    </source>
</evidence>
<dbReference type="CDD" id="cd00148">
    <property type="entry name" value="PROF"/>
    <property type="match status" value="1"/>
</dbReference>
<evidence type="ECO:0000256" key="6">
    <source>
        <dbReference type="ARBA" id="ARBA00023212"/>
    </source>
</evidence>
<dbReference type="PANTHER" id="PTHR11604:SF6">
    <property type="entry name" value="PROFILIN-1"/>
    <property type="match status" value="1"/>
</dbReference>
<evidence type="ECO:0000256" key="1">
    <source>
        <dbReference type="ARBA" id="ARBA00004245"/>
    </source>
</evidence>
<evidence type="ECO:0000256" key="5">
    <source>
        <dbReference type="ARBA" id="ARBA00023203"/>
    </source>
</evidence>
<dbReference type="GO" id="GO:0005856">
    <property type="term" value="C:cytoskeleton"/>
    <property type="evidence" value="ECO:0007669"/>
    <property type="project" value="UniProtKB-SubCell"/>
</dbReference>
<comment type="similarity">
    <text evidence="2 7">Belongs to the profilin family.</text>
</comment>
<dbReference type="OrthoDB" id="421374at2759"/>
<gene>
    <name evidence="8" type="ORF">Mgra_00001180</name>
</gene>
<dbReference type="InterPro" id="IPR036140">
    <property type="entry name" value="PFN_sf"/>
</dbReference>
<proteinExistence type="inferred from homology"/>
<dbReference type="PANTHER" id="PTHR11604">
    <property type="entry name" value="PROFILIN"/>
    <property type="match status" value="1"/>
</dbReference>